<dbReference type="EMBL" id="MU003694">
    <property type="protein sequence ID" value="KAF2814516.1"/>
    <property type="molecule type" value="Genomic_DNA"/>
</dbReference>
<dbReference type="GeneID" id="54468483"/>
<keyword evidence="2" id="KW-1133">Transmembrane helix</keyword>
<keyword evidence="2" id="KW-0812">Transmembrane</keyword>
<reference evidence="5" key="2">
    <citation type="submission" date="2020-04" db="EMBL/GenBank/DDBJ databases">
        <authorList>
            <consortium name="NCBI Genome Project"/>
        </authorList>
    </citation>
    <scope>NUCLEOTIDE SEQUENCE</scope>
    <source>
        <strain evidence="5">CBS 304.34</strain>
    </source>
</reference>
<reference evidence="5" key="3">
    <citation type="submission" date="2025-04" db="UniProtKB">
        <authorList>
            <consortium name="RefSeq"/>
        </authorList>
    </citation>
    <scope>IDENTIFICATION</scope>
    <source>
        <strain evidence="5">CBS 304.34</strain>
    </source>
</reference>
<name>A0A6A6Z011_9PEZI</name>
<protein>
    <submittedName>
        <fullName evidence="3 5">Uncharacterized protein</fullName>
    </submittedName>
</protein>
<proteinExistence type="predicted"/>
<sequence>MAACVNYLKSLLSGTDDNALPPAVTAAIKSLPDSDLSSDATVCDLSPEKQRDLKLIIAEYLSSLPSHIHQELAKYCTCQQSTLTTILSFLFKHKGHFAYATTGALGLMVIGYMAVQHFNRRVASVRMEERMMYDQKLTQLSAHVIQTLTDLADNAESLRGNLNVHIQEFPAGEARKSIEIDGIQMAEGNFEQKETSKETAKAEQAGLESEGANEGRVEEDPVEEQVPHHLIPLRNFLKGGGRLESESWMISDAAYKARNAAREAEITSEWEMYLKRPLPATSVNAIPAFLSENKAIITRTAFVVLAFTILHYVTVQCPLRHQERMQQDERMSYKQKNSELEDLETGAKALSERIGALEIENGEIKERFEELEMEPTKTSATAVQRPMERPASADTPRRGTFSPPGVIWGH</sequence>
<evidence type="ECO:0000313" key="4">
    <source>
        <dbReference type="Proteomes" id="UP000504636"/>
    </source>
</evidence>
<evidence type="ECO:0000313" key="5">
    <source>
        <dbReference type="RefSeq" id="XP_033581480.1"/>
    </source>
</evidence>
<keyword evidence="4" id="KW-1185">Reference proteome</keyword>
<dbReference type="AlphaFoldDB" id="A0A6A6Z011"/>
<organism evidence="3">
    <name type="scientific">Mytilinidion resinicola</name>
    <dbReference type="NCBI Taxonomy" id="574789"/>
    <lineage>
        <taxon>Eukaryota</taxon>
        <taxon>Fungi</taxon>
        <taxon>Dikarya</taxon>
        <taxon>Ascomycota</taxon>
        <taxon>Pezizomycotina</taxon>
        <taxon>Dothideomycetes</taxon>
        <taxon>Pleosporomycetidae</taxon>
        <taxon>Mytilinidiales</taxon>
        <taxon>Mytilinidiaceae</taxon>
        <taxon>Mytilinidion</taxon>
    </lineage>
</organism>
<gene>
    <name evidence="3 5" type="ORF">BDZ99DRAFT_566510</name>
</gene>
<evidence type="ECO:0000313" key="3">
    <source>
        <dbReference type="EMBL" id="KAF2814516.1"/>
    </source>
</evidence>
<evidence type="ECO:0000256" key="2">
    <source>
        <dbReference type="SAM" id="Phobius"/>
    </source>
</evidence>
<feature type="compositionally biased region" description="Basic and acidic residues" evidence="1">
    <location>
        <begin position="190"/>
        <end position="201"/>
    </location>
</feature>
<accession>A0A6A6Z011</accession>
<dbReference type="OrthoDB" id="10520159at2759"/>
<feature type="region of interest" description="Disordered" evidence="1">
    <location>
        <begin position="190"/>
        <end position="225"/>
    </location>
</feature>
<evidence type="ECO:0000256" key="1">
    <source>
        <dbReference type="SAM" id="MobiDB-lite"/>
    </source>
</evidence>
<keyword evidence="2" id="KW-0472">Membrane</keyword>
<dbReference type="RefSeq" id="XP_033581480.1">
    <property type="nucleotide sequence ID" value="XM_033727590.1"/>
</dbReference>
<feature type="region of interest" description="Disordered" evidence="1">
    <location>
        <begin position="372"/>
        <end position="410"/>
    </location>
</feature>
<dbReference type="Proteomes" id="UP000504636">
    <property type="component" value="Unplaced"/>
</dbReference>
<feature type="transmembrane region" description="Helical" evidence="2">
    <location>
        <begin position="97"/>
        <end position="115"/>
    </location>
</feature>
<reference evidence="3 5" key="1">
    <citation type="journal article" date="2020" name="Stud. Mycol.">
        <title>101 Dothideomycetes genomes: a test case for predicting lifestyles and emergence of pathogens.</title>
        <authorList>
            <person name="Haridas S."/>
            <person name="Albert R."/>
            <person name="Binder M."/>
            <person name="Bloem J."/>
            <person name="Labutti K."/>
            <person name="Salamov A."/>
            <person name="Andreopoulos B."/>
            <person name="Baker S."/>
            <person name="Barry K."/>
            <person name="Bills G."/>
            <person name="Bluhm B."/>
            <person name="Cannon C."/>
            <person name="Castanera R."/>
            <person name="Culley D."/>
            <person name="Daum C."/>
            <person name="Ezra D."/>
            <person name="Gonzalez J."/>
            <person name="Henrissat B."/>
            <person name="Kuo A."/>
            <person name="Liang C."/>
            <person name="Lipzen A."/>
            <person name="Lutzoni F."/>
            <person name="Magnuson J."/>
            <person name="Mondo S."/>
            <person name="Nolan M."/>
            <person name="Ohm R."/>
            <person name="Pangilinan J."/>
            <person name="Park H.-J."/>
            <person name="Ramirez L."/>
            <person name="Alfaro M."/>
            <person name="Sun H."/>
            <person name="Tritt A."/>
            <person name="Yoshinaga Y."/>
            <person name="Zwiers L.-H."/>
            <person name="Turgeon B."/>
            <person name="Goodwin S."/>
            <person name="Spatafora J."/>
            <person name="Crous P."/>
            <person name="Grigoriev I."/>
        </authorList>
    </citation>
    <scope>NUCLEOTIDE SEQUENCE</scope>
    <source>
        <strain evidence="3 5">CBS 304.34</strain>
    </source>
</reference>